<evidence type="ECO:0000313" key="3">
    <source>
        <dbReference type="Proteomes" id="UP001257914"/>
    </source>
</evidence>
<accession>A0ABU3QX01</accession>
<gene>
    <name evidence="2" type="ORF">RT723_02745</name>
</gene>
<keyword evidence="1" id="KW-0812">Transmembrane</keyword>
<organism evidence="2 3">
    <name type="scientific">Psychrosphaera aquimarina</name>
    <dbReference type="NCBI Taxonomy" id="2044854"/>
    <lineage>
        <taxon>Bacteria</taxon>
        <taxon>Pseudomonadati</taxon>
        <taxon>Pseudomonadota</taxon>
        <taxon>Gammaproteobacteria</taxon>
        <taxon>Alteromonadales</taxon>
        <taxon>Pseudoalteromonadaceae</taxon>
        <taxon>Psychrosphaera</taxon>
    </lineage>
</organism>
<keyword evidence="1" id="KW-0472">Membrane</keyword>
<dbReference type="EMBL" id="JAWCUA010000001">
    <property type="protein sequence ID" value="MDU0111940.1"/>
    <property type="molecule type" value="Genomic_DNA"/>
</dbReference>
<name>A0ABU3QX01_9GAMM</name>
<dbReference type="Proteomes" id="UP001257914">
    <property type="component" value="Unassembled WGS sequence"/>
</dbReference>
<sequence>MKLLLIIICLGFLSGCNAVIGIPTDLDTQPWRTLYLISFFSLLFLPVLSIATLVFSIWQSPEFKLKLEKYLYKSLLVFGGLWLLTELSLPSNTNIRVDLFFIIPALLIQLVAVFIAILMANKIGNDNKPISN</sequence>
<comment type="caution">
    <text evidence="2">The sequence shown here is derived from an EMBL/GenBank/DDBJ whole genome shotgun (WGS) entry which is preliminary data.</text>
</comment>
<protein>
    <recommendedName>
        <fullName evidence="4">Lipoprotein</fullName>
    </recommendedName>
</protein>
<evidence type="ECO:0000313" key="2">
    <source>
        <dbReference type="EMBL" id="MDU0111940.1"/>
    </source>
</evidence>
<feature type="transmembrane region" description="Helical" evidence="1">
    <location>
        <begin position="99"/>
        <end position="120"/>
    </location>
</feature>
<evidence type="ECO:0008006" key="4">
    <source>
        <dbReference type="Google" id="ProtNLM"/>
    </source>
</evidence>
<keyword evidence="3" id="KW-1185">Reference proteome</keyword>
<dbReference type="PROSITE" id="PS51257">
    <property type="entry name" value="PROKAR_LIPOPROTEIN"/>
    <property type="match status" value="1"/>
</dbReference>
<feature type="transmembrane region" description="Helical" evidence="1">
    <location>
        <begin position="34"/>
        <end position="58"/>
    </location>
</feature>
<keyword evidence="1" id="KW-1133">Transmembrane helix</keyword>
<proteinExistence type="predicted"/>
<reference evidence="2 3" key="1">
    <citation type="submission" date="2023-10" db="EMBL/GenBank/DDBJ databases">
        <title>Psychrosphaera aquimaarina strain SW33 isolated from seawater.</title>
        <authorList>
            <person name="Bayburt H."/>
            <person name="Kim J.M."/>
            <person name="Choi B.J."/>
            <person name="Jeon C.O."/>
        </authorList>
    </citation>
    <scope>NUCLEOTIDE SEQUENCE [LARGE SCALE GENOMIC DNA]</scope>
    <source>
        <strain evidence="2 3">KCTC 52743</strain>
    </source>
</reference>
<feature type="transmembrane region" description="Helical" evidence="1">
    <location>
        <begin position="70"/>
        <end position="87"/>
    </location>
</feature>
<evidence type="ECO:0000256" key="1">
    <source>
        <dbReference type="SAM" id="Phobius"/>
    </source>
</evidence>
<dbReference type="RefSeq" id="WP_315945793.1">
    <property type="nucleotide sequence ID" value="NZ_JAWCUA010000001.1"/>
</dbReference>